<evidence type="ECO:0000313" key="2">
    <source>
        <dbReference type="Proteomes" id="UP000177588"/>
    </source>
</evidence>
<dbReference type="AlphaFoldDB" id="A0A1G1WE77"/>
<dbReference type="Proteomes" id="UP000177588">
    <property type="component" value="Unassembled WGS sequence"/>
</dbReference>
<dbReference type="EMBL" id="MHCT01000017">
    <property type="protein sequence ID" value="OGY25978.1"/>
    <property type="molecule type" value="Genomic_DNA"/>
</dbReference>
<comment type="caution">
    <text evidence="1">The sequence shown here is derived from an EMBL/GenBank/DDBJ whole genome shotgun (WGS) entry which is preliminary data.</text>
</comment>
<organism evidence="1 2">
    <name type="scientific">Candidatus Woykebacteria bacterium RBG_16_44_10</name>
    <dbReference type="NCBI Taxonomy" id="1802597"/>
    <lineage>
        <taxon>Bacteria</taxon>
        <taxon>Candidatus Woykeibacteriota</taxon>
    </lineage>
</organism>
<proteinExistence type="predicted"/>
<evidence type="ECO:0000313" key="1">
    <source>
        <dbReference type="EMBL" id="OGY25978.1"/>
    </source>
</evidence>
<accession>A0A1G1WE77</accession>
<sequence>MKKVSEAKSKEIIRRNCAVCGEKLVITTYPDRTYSGGHYFGKLSAGKIKSEYWECDDCFNE</sequence>
<protein>
    <submittedName>
        <fullName evidence="1">Uncharacterized protein</fullName>
    </submittedName>
</protein>
<name>A0A1G1WE77_9BACT</name>
<reference evidence="1 2" key="1">
    <citation type="journal article" date="2016" name="Nat. Commun.">
        <title>Thousands of microbial genomes shed light on interconnected biogeochemical processes in an aquifer system.</title>
        <authorList>
            <person name="Anantharaman K."/>
            <person name="Brown C.T."/>
            <person name="Hug L.A."/>
            <person name="Sharon I."/>
            <person name="Castelle C.J."/>
            <person name="Probst A.J."/>
            <person name="Thomas B.C."/>
            <person name="Singh A."/>
            <person name="Wilkins M.J."/>
            <person name="Karaoz U."/>
            <person name="Brodie E.L."/>
            <person name="Williams K.H."/>
            <person name="Hubbard S.S."/>
            <person name="Banfield J.F."/>
        </authorList>
    </citation>
    <scope>NUCLEOTIDE SEQUENCE [LARGE SCALE GENOMIC DNA]</scope>
</reference>
<dbReference type="STRING" id="1802597.A2Z24_02570"/>
<gene>
    <name evidence="1" type="ORF">A2Z24_02570</name>
</gene>